<keyword evidence="1" id="KW-0812">Transmembrane</keyword>
<dbReference type="AlphaFoldDB" id="A0A4V2V1K4"/>
<sequence>MASNFLEWLAETPFLAAFLLLAIPGILISVLGILLVRAFYPSEYRITGTAAQAKINYMAEIYAVMIGLFLVSAFEQYQDMQTTVRNEALALRALSQTTAQFSPSAQGALPDLIQDYLRTVIEEEWPLLKFGDESQAAQVDLDRIFAGIAEAGRYSAEDRGIAVQAQQIATQVLTRRAERVTNGPGNGDALPNMLSSVLIILTLVAIALPWFVYTPYAIVHILLGTALVVVFISLITLAVKMLYPFAGELMLQPDDFVAALQTLTDLPKNGTTP</sequence>
<keyword evidence="3" id="KW-1185">Reference proteome</keyword>
<gene>
    <name evidence="2" type="ORF">EDC35_104320</name>
</gene>
<organism evidence="2 3">
    <name type="scientific">Thiobaca trueperi</name>
    <dbReference type="NCBI Taxonomy" id="127458"/>
    <lineage>
        <taxon>Bacteria</taxon>
        <taxon>Pseudomonadati</taxon>
        <taxon>Pseudomonadota</taxon>
        <taxon>Gammaproteobacteria</taxon>
        <taxon>Chromatiales</taxon>
        <taxon>Chromatiaceae</taxon>
        <taxon>Thiobaca</taxon>
    </lineage>
</organism>
<evidence type="ECO:0000313" key="3">
    <source>
        <dbReference type="Proteomes" id="UP000295717"/>
    </source>
</evidence>
<feature type="transmembrane region" description="Helical" evidence="1">
    <location>
        <begin position="220"/>
        <end position="243"/>
    </location>
</feature>
<feature type="transmembrane region" description="Helical" evidence="1">
    <location>
        <begin position="193"/>
        <end position="213"/>
    </location>
</feature>
<feature type="transmembrane region" description="Helical" evidence="1">
    <location>
        <begin position="57"/>
        <end position="74"/>
    </location>
</feature>
<evidence type="ECO:0000313" key="2">
    <source>
        <dbReference type="EMBL" id="TCT21462.1"/>
    </source>
</evidence>
<accession>A0A4V2V1K4</accession>
<keyword evidence="1" id="KW-1133">Transmembrane helix</keyword>
<dbReference type="InterPro" id="IPR025333">
    <property type="entry name" value="DUF4239"/>
</dbReference>
<proteinExistence type="predicted"/>
<dbReference type="OrthoDB" id="5636915at2"/>
<reference evidence="2 3" key="1">
    <citation type="submission" date="2019-03" db="EMBL/GenBank/DDBJ databases">
        <title>Genomic Encyclopedia of Type Strains, Phase IV (KMG-IV): sequencing the most valuable type-strain genomes for metagenomic binning, comparative biology and taxonomic classification.</title>
        <authorList>
            <person name="Goeker M."/>
        </authorList>
    </citation>
    <scope>NUCLEOTIDE SEQUENCE [LARGE SCALE GENOMIC DNA]</scope>
    <source>
        <strain evidence="2 3">DSM 13587</strain>
    </source>
</reference>
<feature type="transmembrane region" description="Helical" evidence="1">
    <location>
        <begin position="14"/>
        <end position="36"/>
    </location>
</feature>
<evidence type="ECO:0000256" key="1">
    <source>
        <dbReference type="SAM" id="Phobius"/>
    </source>
</evidence>
<name>A0A4V2V1K4_9GAMM</name>
<dbReference type="Pfam" id="PF14023">
    <property type="entry name" value="Bestrophin-like"/>
    <property type="match status" value="1"/>
</dbReference>
<dbReference type="EMBL" id="SMAO01000004">
    <property type="protein sequence ID" value="TCT21462.1"/>
    <property type="molecule type" value="Genomic_DNA"/>
</dbReference>
<dbReference type="RefSeq" id="WP_132977050.1">
    <property type="nucleotide sequence ID" value="NZ_SMAO01000004.1"/>
</dbReference>
<dbReference type="Proteomes" id="UP000295717">
    <property type="component" value="Unassembled WGS sequence"/>
</dbReference>
<comment type="caution">
    <text evidence="2">The sequence shown here is derived from an EMBL/GenBank/DDBJ whole genome shotgun (WGS) entry which is preliminary data.</text>
</comment>
<protein>
    <submittedName>
        <fullName evidence="2">Uncharacterized protein DUF4239</fullName>
    </submittedName>
</protein>
<keyword evidence="1" id="KW-0472">Membrane</keyword>